<organism evidence="6 7">
    <name type="scientific">Thermosyntropha lipolytica DSM 11003</name>
    <dbReference type="NCBI Taxonomy" id="1123382"/>
    <lineage>
        <taxon>Bacteria</taxon>
        <taxon>Bacillati</taxon>
        <taxon>Bacillota</taxon>
        <taxon>Clostridia</taxon>
        <taxon>Eubacteriales</taxon>
        <taxon>Syntrophomonadaceae</taxon>
        <taxon>Thermosyntropha</taxon>
    </lineage>
</organism>
<sequence>MRCNQIKDLLSPYMDGMTNEKENRLVKEHLAECPSCREELERMQFIALCLNKMEVPPCPEGLVLDVRKRIVEEKNKVFSLREAAKPKRQGWMAAGIAGIALLIGIYINSILPVENIAFLWRDKDSEAGKNVAIVGKGPLDRIMGITGIGKEEKRVAQAPFTEDEDNDGGNVAVTDKETVKPAVPGKKSAGGIYVAEQLAAQIKVGDIDKSTQEVIKLAQASGAEYKIVDSMQPLSGEATKTIELAVEKDKADSIIQQLSLLGEVSDTSRNQVSLTEQYNKVQEEINILNEKIAQAEKEGNAEAKADLEKKLQELNGVKNDIEGKMAKITLKVYLVENVKP</sequence>
<evidence type="ECO:0000256" key="4">
    <source>
        <dbReference type="SAM" id="Phobius"/>
    </source>
</evidence>
<proteinExistence type="inferred from homology"/>
<evidence type="ECO:0000256" key="1">
    <source>
        <dbReference type="ARBA" id="ARBA00024353"/>
    </source>
</evidence>
<protein>
    <recommendedName>
        <fullName evidence="2">Anti-sigma-W factor RsiW</fullName>
    </recommendedName>
</protein>
<dbReference type="Gene3D" id="1.10.10.1320">
    <property type="entry name" value="Anti-sigma factor, zinc-finger domain"/>
    <property type="match status" value="1"/>
</dbReference>
<evidence type="ECO:0000313" key="6">
    <source>
        <dbReference type="EMBL" id="SHG82844.1"/>
    </source>
</evidence>
<reference evidence="7" key="1">
    <citation type="submission" date="2016-11" db="EMBL/GenBank/DDBJ databases">
        <authorList>
            <person name="Varghese N."/>
            <person name="Submissions S."/>
        </authorList>
    </citation>
    <scope>NUCLEOTIDE SEQUENCE [LARGE SCALE GENOMIC DNA]</scope>
    <source>
        <strain evidence="7">DSM 11003</strain>
    </source>
</reference>
<accession>A0A1M5MZV1</accession>
<dbReference type="GO" id="GO:0008270">
    <property type="term" value="F:zinc ion binding"/>
    <property type="evidence" value="ECO:0007669"/>
    <property type="project" value="UniProtKB-KW"/>
</dbReference>
<dbReference type="Pfam" id="PF13490">
    <property type="entry name" value="zf-HC2"/>
    <property type="match status" value="1"/>
</dbReference>
<dbReference type="InterPro" id="IPR041916">
    <property type="entry name" value="Anti_sigma_zinc_sf"/>
</dbReference>
<keyword evidence="3" id="KW-0175">Coiled coil</keyword>
<comment type="similarity">
    <text evidence="1">Belongs to the zinc-associated anti-sigma factor (ZAS) superfamily. Anti-sigma-W factor family.</text>
</comment>
<feature type="coiled-coil region" evidence="3">
    <location>
        <begin position="271"/>
        <end position="324"/>
    </location>
</feature>
<dbReference type="RefSeq" id="WP_073091078.1">
    <property type="nucleotide sequence ID" value="NZ_FQWY01000014.1"/>
</dbReference>
<keyword evidence="6" id="KW-0863">Zinc-finger</keyword>
<gene>
    <name evidence="6" type="ORF">SAMN02745221_01058</name>
</gene>
<evidence type="ECO:0000256" key="2">
    <source>
        <dbReference type="ARBA" id="ARBA00024438"/>
    </source>
</evidence>
<name>A0A1M5MZV1_9FIRM</name>
<evidence type="ECO:0000313" key="7">
    <source>
        <dbReference type="Proteomes" id="UP000242329"/>
    </source>
</evidence>
<evidence type="ECO:0000256" key="3">
    <source>
        <dbReference type="SAM" id="Coils"/>
    </source>
</evidence>
<dbReference type="Proteomes" id="UP000242329">
    <property type="component" value="Unassembled WGS sequence"/>
</dbReference>
<dbReference type="InterPro" id="IPR027383">
    <property type="entry name" value="Znf_put"/>
</dbReference>
<keyword evidence="4" id="KW-0472">Membrane</keyword>
<feature type="domain" description="Putative zinc-finger" evidence="5">
    <location>
        <begin position="3"/>
        <end position="37"/>
    </location>
</feature>
<keyword evidence="7" id="KW-1185">Reference proteome</keyword>
<dbReference type="OrthoDB" id="9808253at2"/>
<keyword evidence="6" id="KW-0862">Zinc</keyword>
<dbReference type="EMBL" id="FQWY01000014">
    <property type="protein sequence ID" value="SHG82844.1"/>
    <property type="molecule type" value="Genomic_DNA"/>
</dbReference>
<evidence type="ECO:0000259" key="5">
    <source>
        <dbReference type="Pfam" id="PF13490"/>
    </source>
</evidence>
<dbReference type="AlphaFoldDB" id="A0A1M5MZV1"/>
<keyword evidence="4" id="KW-0812">Transmembrane</keyword>
<dbReference type="STRING" id="1123382.SAMN02745221_01058"/>
<keyword evidence="4" id="KW-1133">Transmembrane helix</keyword>
<keyword evidence="6" id="KW-0479">Metal-binding</keyword>
<feature type="transmembrane region" description="Helical" evidence="4">
    <location>
        <begin position="91"/>
        <end position="111"/>
    </location>
</feature>